<dbReference type="InterPro" id="IPR043458">
    <property type="entry name" value="GPR158/179"/>
</dbReference>
<protein>
    <submittedName>
        <fullName evidence="22">Probable G-protein coupled receptor 158</fullName>
    </submittedName>
</protein>
<dbReference type="AlphaFoldDB" id="A0A6J3LMT0"/>
<dbReference type="GO" id="GO:0004930">
    <property type="term" value="F:G protein-coupled receptor activity"/>
    <property type="evidence" value="ECO:0007669"/>
    <property type="project" value="UniProtKB-KW"/>
</dbReference>
<evidence type="ECO:0000256" key="1">
    <source>
        <dbReference type="ARBA" id="ARBA00004487"/>
    </source>
</evidence>
<dbReference type="InterPro" id="IPR000337">
    <property type="entry name" value="GPCR_3"/>
</dbReference>
<evidence type="ECO:0000256" key="2">
    <source>
        <dbReference type="ARBA" id="ARBA00007242"/>
    </source>
</evidence>
<dbReference type="RefSeq" id="XP_033365249.1">
    <property type="nucleotide sequence ID" value="XM_033509358.1"/>
</dbReference>
<dbReference type="Gene3D" id="3.30.450.20">
    <property type="entry name" value="PAS domain"/>
    <property type="match status" value="1"/>
</dbReference>
<feature type="region of interest" description="Disordered" evidence="17">
    <location>
        <begin position="1068"/>
        <end position="1117"/>
    </location>
</feature>
<name>A0A6J3LMT0_9HYME</name>
<evidence type="ECO:0000256" key="11">
    <source>
        <dbReference type="ARBA" id="ARBA00023170"/>
    </source>
</evidence>
<evidence type="ECO:0000256" key="13">
    <source>
        <dbReference type="ARBA" id="ARBA00023224"/>
    </source>
</evidence>
<feature type="compositionally biased region" description="Polar residues" evidence="17">
    <location>
        <begin position="1068"/>
        <end position="1080"/>
    </location>
</feature>
<evidence type="ECO:0000256" key="5">
    <source>
        <dbReference type="ARBA" id="ARBA00022729"/>
    </source>
</evidence>
<dbReference type="PROSITE" id="PS50259">
    <property type="entry name" value="G_PROTEIN_RECEP_F3_4"/>
    <property type="match status" value="1"/>
</dbReference>
<feature type="region of interest" description="Disordered" evidence="17">
    <location>
        <begin position="902"/>
        <end position="937"/>
    </location>
</feature>
<accession>A0A6J3LMT0</accession>
<evidence type="ECO:0000256" key="9">
    <source>
        <dbReference type="ARBA" id="ARBA00023136"/>
    </source>
</evidence>
<feature type="transmembrane region" description="Helical" evidence="18">
    <location>
        <begin position="759"/>
        <end position="788"/>
    </location>
</feature>
<dbReference type="InterPro" id="IPR017978">
    <property type="entry name" value="GPCR_3_C"/>
</dbReference>
<feature type="transmembrane region" description="Helical" evidence="18">
    <location>
        <begin position="719"/>
        <end position="738"/>
    </location>
</feature>
<evidence type="ECO:0000256" key="19">
    <source>
        <dbReference type="SAM" id="SignalP"/>
    </source>
</evidence>
<feature type="region of interest" description="Disordered" evidence="17">
    <location>
        <begin position="133"/>
        <end position="179"/>
    </location>
</feature>
<gene>
    <name evidence="22" type="primary">LOC117242564</name>
</gene>
<reference evidence="22" key="1">
    <citation type="submission" date="2025-08" db="UniProtKB">
        <authorList>
            <consortium name="RefSeq"/>
        </authorList>
    </citation>
    <scope>IDENTIFICATION</scope>
    <source>
        <tissue evidence="22">Muscle</tissue>
    </source>
</reference>
<feature type="transmembrane region" description="Helical" evidence="18">
    <location>
        <begin position="648"/>
        <end position="675"/>
    </location>
</feature>
<evidence type="ECO:0000256" key="12">
    <source>
        <dbReference type="ARBA" id="ARBA00023180"/>
    </source>
</evidence>
<dbReference type="Pfam" id="PF22572">
    <property type="entry name" value="GPR158_179_EC"/>
    <property type="match status" value="1"/>
</dbReference>
<feature type="transmembrane region" description="Helical" evidence="18">
    <location>
        <begin position="868"/>
        <end position="889"/>
    </location>
</feature>
<feature type="region of interest" description="Disordered" evidence="17">
    <location>
        <begin position="61"/>
        <end position="88"/>
    </location>
</feature>
<proteinExistence type="inferred from homology"/>
<comment type="subcellular location">
    <subcellularLocation>
        <location evidence="1">Cell projection</location>
        <location evidence="1">Neuron projection</location>
    </subcellularLocation>
    <subcellularLocation>
        <location evidence="16">Postsynaptic cell membrane</location>
        <topology evidence="16">Multi-pass membrane protein</topology>
    </subcellularLocation>
</comment>
<evidence type="ECO:0000313" key="21">
    <source>
        <dbReference type="Proteomes" id="UP000504631"/>
    </source>
</evidence>
<sequence>MSILCGWYALVLLTCTLWTGLAGYADQEAQIERPKELLRHQQNHRPSFIERKLVDKLEMHESVTEPSMELEDQEDTLPDEDDNQQEPENRLVSFRSKLETNIERPVTQIRHSRSRSHFVRQVKLDDTESSYVFSGSSRRAEQIDNESQSEDISISDRSRSKSESSNTISGQDLRSSGTIDERSTVELDKLLTRLSEAGSDKRKEGRVRHRNDSLYKWKKTFSRNKFKVFKISNRTAGNGTESYGNIVHGISFGDRKDLDDEDIVLSGDVYDYGMIGDRNNSENEDYEEYDKIGDQGKSSKEPVHVDIVTRFLRIIENQHILGENCTAGTDLNLGEGIVDQYAQERFKLEANLAVNRANMLTRLWKYAPDVMLSSEYLLHASVLSMVEFDEDIFAAGNCYDKLQYGDHWLYCPFAHRLQDQDGILVKDLAIEYKYLSNSSEWFYIARKNAERVIANNDQFSRGFHTYTLNETTHTEREEDEILTVKYEDGRWSKPYYDCGGGNIWMLTYTVPFFGYVNDTYFFKGTSGIDIDLRRLDIDQCPLPPGSTQLNIFAASDKCKKRTTECIAIPGLGFRRGSYRCICKRGFYYPDTKSINRYYNGTVIEEEYEKLMMGEENQYDVNGVFECLPCAEGCESCEDDSPCVVSLNWLMRTAILILECCVIACLPAVALFTWKYGKVKVVRAASPVLLRVIVLGAFFIYCTTIVMYPRPNVITCTVRVWLREIGFSLTYGALMLKTWRISVIFRVKSAKAVKITDGSLLKRLGVIVMTFSVFLSIRTLVAPPVVIVARTTDDLKAYLCRTDWWDHSFIILEVIFLIWGIRLCIVVRRTPSEFNESRFISMAIYNEFILSVFLNVSMLFMQSPANPDLLYLIFFCHTQLTVTPLLCLIFGSKVYMVFRSGGKEDSKHSGATGKFLGKSSRPTGTSNQTNSISLQHGNFTDESDGATEEFRRFMIQLEVLKEKNVLLGNHHLVNKLAAMQEAANRVETQVSTIQVISCGMRLNDLNGSTTIAETDVGGSFKSDVDQKGGEVREEKKCQACVEKNGIRSKDQGSSKEVVVLASVETKKSTATNDVAVSTSGKPATEDIGTETKHEDKESEVRERDKSKSKSGHARTHAIVINLDDKSRFSEEVTV</sequence>
<evidence type="ECO:0000256" key="10">
    <source>
        <dbReference type="ARBA" id="ARBA00023157"/>
    </source>
</evidence>
<dbReference type="PANTHER" id="PTHR32546:SF29">
    <property type="entry name" value="G-PROTEIN COUPLED RECEPTORS FAMILY 3 PROFILE DOMAIN-CONTAINING PROTEIN"/>
    <property type="match status" value="1"/>
</dbReference>
<keyword evidence="8" id="KW-0297">G-protein coupled receptor</keyword>
<keyword evidence="10" id="KW-1015">Disulfide bond</keyword>
<organism evidence="21 22">
    <name type="scientific">Bombus vosnesenskii</name>
    <dbReference type="NCBI Taxonomy" id="207650"/>
    <lineage>
        <taxon>Eukaryota</taxon>
        <taxon>Metazoa</taxon>
        <taxon>Ecdysozoa</taxon>
        <taxon>Arthropoda</taxon>
        <taxon>Hexapoda</taxon>
        <taxon>Insecta</taxon>
        <taxon>Pterygota</taxon>
        <taxon>Neoptera</taxon>
        <taxon>Endopterygota</taxon>
        <taxon>Hymenoptera</taxon>
        <taxon>Apocrita</taxon>
        <taxon>Aculeata</taxon>
        <taxon>Apoidea</taxon>
        <taxon>Anthophila</taxon>
        <taxon>Apidae</taxon>
        <taxon>Bombus</taxon>
        <taxon>Pyrobombus</taxon>
    </lineage>
</organism>
<keyword evidence="11 22" id="KW-0675">Receptor</keyword>
<dbReference type="GO" id="GO:0045211">
    <property type="term" value="C:postsynaptic membrane"/>
    <property type="evidence" value="ECO:0007669"/>
    <property type="project" value="UniProtKB-SubCell"/>
</dbReference>
<keyword evidence="6 18" id="KW-1133">Transmembrane helix</keyword>
<evidence type="ECO:0000256" key="16">
    <source>
        <dbReference type="ARBA" id="ARBA00034104"/>
    </source>
</evidence>
<evidence type="ECO:0000256" key="17">
    <source>
        <dbReference type="SAM" id="MobiDB-lite"/>
    </source>
</evidence>
<keyword evidence="14" id="KW-0628">Postsynaptic cell membrane</keyword>
<evidence type="ECO:0000256" key="8">
    <source>
        <dbReference type="ARBA" id="ARBA00023040"/>
    </source>
</evidence>
<dbReference type="KEGG" id="bvk:117242564"/>
<feature type="compositionally biased region" description="Acidic residues" evidence="17">
    <location>
        <begin position="68"/>
        <end position="85"/>
    </location>
</feature>
<feature type="transmembrane region" description="Helical" evidence="18">
    <location>
        <begin position="687"/>
        <end position="707"/>
    </location>
</feature>
<dbReference type="PRINTS" id="PR00248">
    <property type="entry name" value="GPCRMGR"/>
</dbReference>
<evidence type="ECO:0000256" key="15">
    <source>
        <dbReference type="ARBA" id="ARBA00023273"/>
    </source>
</evidence>
<evidence type="ECO:0000256" key="14">
    <source>
        <dbReference type="ARBA" id="ARBA00023257"/>
    </source>
</evidence>
<feature type="chain" id="PRO_5027058965" evidence="19">
    <location>
        <begin position="23"/>
        <end position="1133"/>
    </location>
</feature>
<feature type="signal peptide" evidence="19">
    <location>
        <begin position="1"/>
        <end position="22"/>
    </location>
</feature>
<dbReference type="Pfam" id="PF00003">
    <property type="entry name" value="7tm_3"/>
    <property type="match status" value="1"/>
</dbReference>
<feature type="compositionally biased region" description="Polar residues" evidence="17">
    <location>
        <begin position="919"/>
        <end position="937"/>
    </location>
</feature>
<dbReference type="PANTHER" id="PTHR32546">
    <property type="entry name" value="G-PROTEIN COUPLED RECEPTOR 158-RELATED"/>
    <property type="match status" value="1"/>
</dbReference>
<feature type="compositionally biased region" description="Basic and acidic residues" evidence="17">
    <location>
        <begin position="1088"/>
        <end position="1106"/>
    </location>
</feature>
<dbReference type="Proteomes" id="UP000504631">
    <property type="component" value="Unplaced"/>
</dbReference>
<dbReference type="GeneID" id="117242564"/>
<dbReference type="CDD" id="cd15293">
    <property type="entry name" value="7tmC_GPR158-like"/>
    <property type="match status" value="1"/>
</dbReference>
<evidence type="ECO:0000256" key="6">
    <source>
        <dbReference type="ARBA" id="ARBA00022989"/>
    </source>
</evidence>
<evidence type="ECO:0000256" key="4">
    <source>
        <dbReference type="ARBA" id="ARBA00022692"/>
    </source>
</evidence>
<evidence type="ECO:0000259" key="20">
    <source>
        <dbReference type="PROSITE" id="PS50259"/>
    </source>
</evidence>
<keyword evidence="7" id="KW-0770">Synapse</keyword>
<evidence type="ECO:0000256" key="7">
    <source>
        <dbReference type="ARBA" id="ARBA00023018"/>
    </source>
</evidence>
<keyword evidence="15" id="KW-0966">Cell projection</keyword>
<feature type="domain" description="G-protein coupled receptors family 3 profile" evidence="20">
    <location>
        <begin position="650"/>
        <end position="897"/>
    </location>
</feature>
<keyword evidence="4 18" id="KW-0812">Transmembrane</keyword>
<keyword evidence="5 19" id="KW-0732">Signal</keyword>
<feature type="transmembrane region" description="Helical" evidence="18">
    <location>
        <begin position="808"/>
        <end position="826"/>
    </location>
</feature>
<keyword evidence="9 18" id="KW-0472">Membrane</keyword>
<dbReference type="InterPro" id="IPR054714">
    <property type="entry name" value="GPR158_179_extracellular"/>
</dbReference>
<evidence type="ECO:0000313" key="22">
    <source>
        <dbReference type="RefSeq" id="XP_033365249.1"/>
    </source>
</evidence>
<keyword evidence="3" id="KW-1003">Cell membrane</keyword>
<dbReference type="CDD" id="cd12913">
    <property type="entry name" value="PDC1_MCP_like"/>
    <property type="match status" value="1"/>
</dbReference>
<evidence type="ECO:0000256" key="3">
    <source>
        <dbReference type="ARBA" id="ARBA00022475"/>
    </source>
</evidence>
<feature type="transmembrane region" description="Helical" evidence="18">
    <location>
        <begin position="838"/>
        <end position="862"/>
    </location>
</feature>
<evidence type="ECO:0000256" key="18">
    <source>
        <dbReference type="SAM" id="Phobius"/>
    </source>
</evidence>
<keyword evidence="13" id="KW-0807">Transducer</keyword>
<comment type="similarity">
    <text evidence="2">Belongs to the G-protein coupled receptor 3 family.</text>
</comment>
<dbReference type="GO" id="GO:0043005">
    <property type="term" value="C:neuron projection"/>
    <property type="evidence" value="ECO:0007669"/>
    <property type="project" value="UniProtKB-SubCell"/>
</dbReference>
<keyword evidence="12" id="KW-0325">Glycoprotein</keyword>
<keyword evidence="21" id="KW-1185">Reference proteome</keyword>